<dbReference type="GO" id="GO:0004634">
    <property type="term" value="F:phosphopyruvate hydratase activity"/>
    <property type="evidence" value="ECO:0007669"/>
    <property type="project" value="UniProtKB-EC"/>
</dbReference>
<dbReference type="Gene3D" id="3.20.20.120">
    <property type="entry name" value="Enolase-like C-terminal domain"/>
    <property type="match status" value="1"/>
</dbReference>
<keyword evidence="13" id="KW-1185">Reference proteome</keyword>
<evidence type="ECO:0000256" key="3">
    <source>
        <dbReference type="ARBA" id="ARBA00009604"/>
    </source>
</evidence>
<evidence type="ECO:0000256" key="7">
    <source>
        <dbReference type="ARBA" id="ARBA00023152"/>
    </source>
</evidence>
<dbReference type="AlphaFoldDB" id="A0A3E2H590"/>
<evidence type="ECO:0000313" key="12">
    <source>
        <dbReference type="EMBL" id="RFU28548.1"/>
    </source>
</evidence>
<evidence type="ECO:0000256" key="9">
    <source>
        <dbReference type="ARBA" id="ARBA00032132"/>
    </source>
</evidence>
<dbReference type="Pfam" id="PF00113">
    <property type="entry name" value="Enolase_C"/>
    <property type="match status" value="1"/>
</dbReference>
<evidence type="ECO:0000256" key="5">
    <source>
        <dbReference type="ARBA" id="ARBA00017068"/>
    </source>
</evidence>
<dbReference type="PANTHER" id="PTHR11902">
    <property type="entry name" value="ENOLASE"/>
    <property type="match status" value="1"/>
</dbReference>
<feature type="non-terminal residue" evidence="12">
    <location>
        <position position="1"/>
    </location>
</feature>
<comment type="catalytic activity">
    <reaction evidence="10">
        <text>(2R)-2-phosphoglycerate = phosphoenolpyruvate + H2O</text>
        <dbReference type="Rhea" id="RHEA:10164"/>
        <dbReference type="ChEBI" id="CHEBI:15377"/>
        <dbReference type="ChEBI" id="CHEBI:58289"/>
        <dbReference type="ChEBI" id="CHEBI:58702"/>
        <dbReference type="EC" id="4.2.1.11"/>
    </reaction>
</comment>
<evidence type="ECO:0000259" key="11">
    <source>
        <dbReference type="SMART" id="SM01192"/>
    </source>
</evidence>
<gene>
    <name evidence="12" type="ORF">B7463_g7794</name>
</gene>
<dbReference type="SUPFAM" id="SSF51604">
    <property type="entry name" value="Enolase C-terminal domain-like"/>
    <property type="match status" value="1"/>
</dbReference>
<dbReference type="PANTHER" id="PTHR11902:SF6">
    <property type="entry name" value="ENOLASE"/>
    <property type="match status" value="1"/>
</dbReference>
<dbReference type="InterPro" id="IPR000941">
    <property type="entry name" value="Enolase"/>
</dbReference>
<dbReference type="GO" id="GO:0006096">
    <property type="term" value="P:glycolytic process"/>
    <property type="evidence" value="ECO:0007669"/>
    <property type="project" value="UniProtKB-UniPathway"/>
</dbReference>
<dbReference type="GO" id="GO:0000015">
    <property type="term" value="C:phosphopyruvate hydratase complex"/>
    <property type="evidence" value="ECO:0007669"/>
    <property type="project" value="InterPro"/>
</dbReference>
<dbReference type="STRING" id="5539.A0A3E2H590"/>
<evidence type="ECO:0000256" key="6">
    <source>
        <dbReference type="ARBA" id="ARBA00022842"/>
    </source>
</evidence>
<name>A0A3E2H590_SCYLI</name>
<evidence type="ECO:0000313" key="13">
    <source>
        <dbReference type="Proteomes" id="UP000258309"/>
    </source>
</evidence>
<organism evidence="12 13">
    <name type="scientific">Scytalidium lignicola</name>
    <name type="common">Hyphomycete</name>
    <dbReference type="NCBI Taxonomy" id="5539"/>
    <lineage>
        <taxon>Eukaryota</taxon>
        <taxon>Fungi</taxon>
        <taxon>Dikarya</taxon>
        <taxon>Ascomycota</taxon>
        <taxon>Pezizomycotina</taxon>
        <taxon>Leotiomycetes</taxon>
        <taxon>Leotiomycetes incertae sedis</taxon>
        <taxon>Scytalidium</taxon>
    </lineage>
</organism>
<feature type="domain" description="Enolase C-terminal TIM barrel" evidence="11">
    <location>
        <begin position="1"/>
        <end position="137"/>
    </location>
</feature>
<dbReference type="InterPro" id="IPR020809">
    <property type="entry name" value="Enolase_CS"/>
</dbReference>
<dbReference type="InterPro" id="IPR036849">
    <property type="entry name" value="Enolase-like_C_sf"/>
</dbReference>
<comment type="cofactor">
    <cofactor evidence="1">
        <name>Mg(2+)</name>
        <dbReference type="ChEBI" id="CHEBI:18420"/>
    </cofactor>
</comment>
<dbReference type="SMART" id="SM01192">
    <property type="entry name" value="Enolase_C"/>
    <property type="match status" value="1"/>
</dbReference>
<dbReference type="PROSITE" id="PS00164">
    <property type="entry name" value="ENOLASE"/>
    <property type="match status" value="1"/>
</dbReference>
<reference evidence="12 13" key="1">
    <citation type="submission" date="2018-05" db="EMBL/GenBank/DDBJ databases">
        <title>Draft genome sequence of Scytalidium lignicola DSM 105466, a ubiquitous saprotrophic fungus.</title>
        <authorList>
            <person name="Buettner E."/>
            <person name="Gebauer A.M."/>
            <person name="Hofrichter M."/>
            <person name="Liers C."/>
            <person name="Kellner H."/>
        </authorList>
    </citation>
    <scope>NUCLEOTIDE SEQUENCE [LARGE SCALE GENOMIC DNA]</scope>
    <source>
        <strain evidence="12 13">DSM 105466</strain>
    </source>
</reference>
<comment type="caution">
    <text evidence="12">The sequence shown here is derived from an EMBL/GenBank/DDBJ whole genome shotgun (WGS) entry which is preliminary data.</text>
</comment>
<dbReference type="PRINTS" id="PR00148">
    <property type="entry name" value="ENOLASE"/>
</dbReference>
<comment type="similarity">
    <text evidence="3">Belongs to the enolase family.</text>
</comment>
<proteinExistence type="inferred from homology"/>
<dbReference type="InterPro" id="IPR020810">
    <property type="entry name" value="Enolase_C"/>
</dbReference>
<dbReference type="UniPathway" id="UPA00109">
    <property type="reaction ID" value="UER00187"/>
</dbReference>
<keyword evidence="7" id="KW-0324">Glycolysis</keyword>
<sequence>MIWSEIGKAFNADCPIELVGDDLLATNINRLKIAEEKKALNSMLLKINQIGTISEAIDAANFAYGLGWSVFVSHRSGESTDDFIADLTVALGTGHLKSGAPCRGERVVKYNRLMDIEDELIGAGEKTVYAGEGFRYAHQNA</sequence>
<keyword evidence="6" id="KW-0460">Magnesium</keyword>
<evidence type="ECO:0000256" key="10">
    <source>
        <dbReference type="ARBA" id="ARBA00048333"/>
    </source>
</evidence>
<dbReference type="GO" id="GO:0000287">
    <property type="term" value="F:magnesium ion binding"/>
    <property type="evidence" value="ECO:0007669"/>
    <property type="project" value="InterPro"/>
</dbReference>
<keyword evidence="8" id="KW-0456">Lyase</keyword>
<evidence type="ECO:0000256" key="4">
    <source>
        <dbReference type="ARBA" id="ARBA00012058"/>
    </source>
</evidence>
<dbReference type="EMBL" id="NCSJ02000159">
    <property type="protein sequence ID" value="RFU28548.1"/>
    <property type="molecule type" value="Genomic_DNA"/>
</dbReference>
<evidence type="ECO:0000256" key="2">
    <source>
        <dbReference type="ARBA" id="ARBA00005031"/>
    </source>
</evidence>
<evidence type="ECO:0000256" key="8">
    <source>
        <dbReference type="ARBA" id="ARBA00023239"/>
    </source>
</evidence>
<dbReference type="EC" id="4.2.1.11" evidence="4"/>
<dbReference type="OrthoDB" id="1739814at2759"/>
<evidence type="ECO:0000256" key="1">
    <source>
        <dbReference type="ARBA" id="ARBA00001946"/>
    </source>
</evidence>
<feature type="non-terminal residue" evidence="12">
    <location>
        <position position="141"/>
    </location>
</feature>
<dbReference type="Proteomes" id="UP000258309">
    <property type="component" value="Unassembled WGS sequence"/>
</dbReference>
<accession>A0A3E2H590</accession>
<comment type="pathway">
    <text evidence="2">Carbohydrate degradation; glycolysis; pyruvate from D-glyceraldehyde 3-phosphate: step 4/5.</text>
</comment>
<protein>
    <recommendedName>
        <fullName evidence="5">Enolase</fullName>
        <ecNumber evidence="4">4.2.1.11</ecNumber>
    </recommendedName>
    <alternativeName>
        <fullName evidence="9">2-phosphoglycerate dehydratase</fullName>
    </alternativeName>
</protein>